<accession>A0A540NRZ4</accession>
<evidence type="ECO:0000256" key="1">
    <source>
        <dbReference type="SAM" id="MobiDB-lite"/>
    </source>
</evidence>
<comment type="caution">
    <text evidence="2">The sequence shown here is derived from an EMBL/GenBank/DDBJ whole genome shotgun (WGS) entry which is preliminary data.</text>
</comment>
<dbReference type="AlphaFoldDB" id="A0A540NRZ4"/>
<name>A0A540NRZ4_MALBA</name>
<keyword evidence="3" id="KW-1185">Reference proteome</keyword>
<proteinExistence type="predicted"/>
<gene>
    <name evidence="2" type="ORF">C1H46_000435</name>
</gene>
<dbReference type="EMBL" id="VIEB01000008">
    <property type="protein sequence ID" value="TQE13804.1"/>
    <property type="molecule type" value="Genomic_DNA"/>
</dbReference>
<evidence type="ECO:0000313" key="3">
    <source>
        <dbReference type="Proteomes" id="UP000315295"/>
    </source>
</evidence>
<dbReference type="Proteomes" id="UP000315295">
    <property type="component" value="Unassembled WGS sequence"/>
</dbReference>
<protein>
    <submittedName>
        <fullName evidence="2">Uncharacterized protein</fullName>
    </submittedName>
</protein>
<feature type="region of interest" description="Disordered" evidence="1">
    <location>
        <begin position="1"/>
        <end position="34"/>
    </location>
</feature>
<sequence length="160" mass="17318">MESGGGSASGSLGKSQLSRKKSFAMSHEDSSNPEGSGLVLYLRLSCGGGGGKVEKVGGDGKMSGDNLGPLPVALMCELENYALVPADNLLSFPPITCHTIFTLRNNQWTLIVTWAHADQRQTGFLGRAKFILQLVRKSSRPTSRHPEYQNWRNIVNQPST</sequence>
<evidence type="ECO:0000313" key="2">
    <source>
        <dbReference type="EMBL" id="TQE13804.1"/>
    </source>
</evidence>
<organism evidence="2 3">
    <name type="scientific">Malus baccata</name>
    <name type="common">Siberian crab apple</name>
    <name type="synonym">Pyrus baccata</name>
    <dbReference type="NCBI Taxonomy" id="106549"/>
    <lineage>
        <taxon>Eukaryota</taxon>
        <taxon>Viridiplantae</taxon>
        <taxon>Streptophyta</taxon>
        <taxon>Embryophyta</taxon>
        <taxon>Tracheophyta</taxon>
        <taxon>Spermatophyta</taxon>
        <taxon>Magnoliopsida</taxon>
        <taxon>eudicotyledons</taxon>
        <taxon>Gunneridae</taxon>
        <taxon>Pentapetalae</taxon>
        <taxon>rosids</taxon>
        <taxon>fabids</taxon>
        <taxon>Rosales</taxon>
        <taxon>Rosaceae</taxon>
        <taxon>Amygdaloideae</taxon>
        <taxon>Maleae</taxon>
        <taxon>Malus</taxon>
    </lineage>
</organism>
<reference evidence="2 3" key="1">
    <citation type="journal article" date="2019" name="G3 (Bethesda)">
        <title>Sequencing of a Wild Apple (Malus baccata) Genome Unravels the Differences Between Cultivated and Wild Apple Species Regarding Disease Resistance and Cold Tolerance.</title>
        <authorList>
            <person name="Chen X."/>
        </authorList>
    </citation>
    <scope>NUCLEOTIDE SEQUENCE [LARGE SCALE GENOMIC DNA]</scope>
    <source>
        <strain evidence="3">cv. Shandingzi</strain>
        <tissue evidence="2">Leaves</tissue>
    </source>
</reference>